<accession>A0AAV9UKX9</accession>
<evidence type="ECO:0000313" key="3">
    <source>
        <dbReference type="Proteomes" id="UP001373714"/>
    </source>
</evidence>
<feature type="compositionally biased region" description="Polar residues" evidence="1">
    <location>
        <begin position="68"/>
        <end position="80"/>
    </location>
</feature>
<keyword evidence="3" id="KW-1185">Reference proteome</keyword>
<evidence type="ECO:0008006" key="4">
    <source>
        <dbReference type="Google" id="ProtNLM"/>
    </source>
</evidence>
<sequence>MEESELSMGRQDGQLPQNELCLSFPPPTATFLYKGLAPGQIICSRNHTNSLVTDRNTSNGKPSGMVPSENTSSTKPPKNKQNYEKKYPNCTETMSDVHKNDSSLVRSHFGFVRRPEPPVEREVPVWHGPVRVSRPARTVIWWEKRDSVDPPRTFEETDLTGKAIMSGQEFVHRLLNEPDPPACAIARHFTMADLNSLKFTCKSFHEALTAEGRWGWMLTNITFGNEYDGETDSFNGIRRLTDRVPFWDTSSVQIVLSRWDISSIMVNISLDYTFVDASCVDWLLETFESIKRISVRYCRMVRLGEFLTILENHAEKGKEEAARLENIYIDYWNIPEIYTVVSDMLVGQALLEQATDVAAKIRRIAQLIESNVFLCYRNHYGEGIWGPDKEQFHVENGPDAVLSCFYPAEIILLQCSLCNKMYERRWCFRCFQANICTFCNEYHCMACDSESYAESIRGKWEFMFLITLDHYLKGPS</sequence>
<dbReference type="Proteomes" id="UP001373714">
    <property type="component" value="Unassembled WGS sequence"/>
</dbReference>
<organism evidence="2 3">
    <name type="scientific">Orbilia blumenaviensis</name>
    <dbReference type="NCBI Taxonomy" id="1796055"/>
    <lineage>
        <taxon>Eukaryota</taxon>
        <taxon>Fungi</taxon>
        <taxon>Dikarya</taxon>
        <taxon>Ascomycota</taxon>
        <taxon>Pezizomycotina</taxon>
        <taxon>Orbiliomycetes</taxon>
        <taxon>Orbiliales</taxon>
        <taxon>Orbiliaceae</taxon>
        <taxon>Orbilia</taxon>
    </lineage>
</organism>
<reference evidence="2 3" key="1">
    <citation type="submission" date="2019-10" db="EMBL/GenBank/DDBJ databases">
        <authorList>
            <person name="Palmer J.M."/>
        </authorList>
    </citation>
    <scope>NUCLEOTIDE SEQUENCE [LARGE SCALE GENOMIC DNA]</scope>
    <source>
        <strain evidence="2 3">TWF730</strain>
    </source>
</reference>
<name>A0AAV9UKX9_9PEZI</name>
<dbReference type="AlphaFoldDB" id="A0AAV9UKX9"/>
<protein>
    <recommendedName>
        <fullName evidence="4">F-box domain-containing protein</fullName>
    </recommendedName>
</protein>
<feature type="compositionally biased region" description="Polar residues" evidence="1">
    <location>
        <begin position="50"/>
        <end position="61"/>
    </location>
</feature>
<proteinExistence type="predicted"/>
<dbReference type="EMBL" id="JAVHNS010000009">
    <property type="protein sequence ID" value="KAK6343644.1"/>
    <property type="molecule type" value="Genomic_DNA"/>
</dbReference>
<evidence type="ECO:0000313" key="2">
    <source>
        <dbReference type="EMBL" id="KAK6343644.1"/>
    </source>
</evidence>
<evidence type="ECO:0000256" key="1">
    <source>
        <dbReference type="SAM" id="MobiDB-lite"/>
    </source>
</evidence>
<comment type="caution">
    <text evidence="2">The sequence shown here is derived from an EMBL/GenBank/DDBJ whole genome shotgun (WGS) entry which is preliminary data.</text>
</comment>
<gene>
    <name evidence="2" type="ORF">TWF730_011235</name>
</gene>
<feature type="region of interest" description="Disordered" evidence="1">
    <location>
        <begin position="50"/>
        <end position="83"/>
    </location>
</feature>